<evidence type="ECO:0000313" key="6">
    <source>
        <dbReference type="EMBL" id="MFH4979414.1"/>
    </source>
</evidence>
<dbReference type="SUPFAM" id="SSF48371">
    <property type="entry name" value="ARM repeat"/>
    <property type="match status" value="1"/>
</dbReference>
<evidence type="ECO:0000256" key="1">
    <source>
        <dbReference type="ARBA" id="ARBA00004123"/>
    </source>
</evidence>
<dbReference type="InterPro" id="IPR011993">
    <property type="entry name" value="PH-like_dom_sf"/>
</dbReference>
<dbReference type="PANTHER" id="PTHR23318">
    <property type="entry name" value="ATP SYNTHASE GAMMA-RELATED"/>
    <property type="match status" value="1"/>
</dbReference>
<evidence type="ECO:0000256" key="2">
    <source>
        <dbReference type="ARBA" id="ARBA00008809"/>
    </source>
</evidence>
<dbReference type="PANTHER" id="PTHR23318:SF0">
    <property type="entry name" value="SERINE_THREONINE-PROTEIN PHOSPHATASE 4 REGULATORY SUBUNIT 3"/>
    <property type="match status" value="1"/>
</dbReference>
<dbReference type="EMBL" id="JBGFUD010004165">
    <property type="protein sequence ID" value="MFH4979414.1"/>
    <property type="molecule type" value="Genomic_DNA"/>
</dbReference>
<dbReference type="GO" id="GO:0005634">
    <property type="term" value="C:nucleus"/>
    <property type="evidence" value="ECO:0007669"/>
    <property type="project" value="UniProtKB-SubCell"/>
</dbReference>
<comment type="subcellular location">
    <subcellularLocation>
        <location evidence="1">Nucleus</location>
    </subcellularLocation>
</comment>
<feature type="domain" description="PP4R3 EVH1-like" evidence="5">
    <location>
        <begin position="22"/>
        <end position="57"/>
    </location>
</feature>
<dbReference type="InterPro" id="IPR016024">
    <property type="entry name" value="ARM-type_fold"/>
</dbReference>
<accession>A0ABD6EQ36</accession>
<comment type="caution">
    <text evidence="6">The sequence shown here is derived from an EMBL/GenBank/DDBJ whole genome shotgun (WGS) entry which is preliminary data.</text>
</comment>
<evidence type="ECO:0000259" key="4">
    <source>
        <dbReference type="Pfam" id="PF04802"/>
    </source>
</evidence>
<dbReference type="AlphaFoldDB" id="A0ABD6EQ36"/>
<proteinExistence type="inferred from homology"/>
<keyword evidence="7" id="KW-1185">Reference proteome</keyword>
<evidence type="ECO:0000256" key="3">
    <source>
        <dbReference type="ARBA" id="ARBA00023242"/>
    </source>
</evidence>
<dbReference type="Proteomes" id="UP001608902">
    <property type="component" value="Unassembled WGS sequence"/>
</dbReference>
<dbReference type="InterPro" id="IPR006887">
    <property type="entry name" value="P4R3-like_central_dom"/>
</dbReference>
<protein>
    <recommendedName>
        <fullName evidence="8">Serine/threonine-protein phosphatase 4 regulatory subunit 3-like central domain-containing protein</fullName>
    </recommendedName>
</protein>
<dbReference type="Gene3D" id="2.30.29.30">
    <property type="entry name" value="Pleckstrin-homology domain (PH domain)/Phosphotyrosine-binding domain (PTB)"/>
    <property type="match status" value="1"/>
</dbReference>
<evidence type="ECO:0000313" key="7">
    <source>
        <dbReference type="Proteomes" id="UP001608902"/>
    </source>
</evidence>
<dbReference type="InterPro" id="IPR055236">
    <property type="entry name" value="EVH1_PP4R3"/>
</dbReference>
<name>A0ABD6EQ36_9BILA</name>
<comment type="similarity">
    <text evidence="2">Belongs to the SMEK family.</text>
</comment>
<dbReference type="Pfam" id="PF22972">
    <property type="entry name" value="EVH1_PP4R3"/>
    <property type="match status" value="1"/>
</dbReference>
<gene>
    <name evidence="6" type="ORF">AB6A40_006123</name>
</gene>
<dbReference type="InterPro" id="IPR051137">
    <property type="entry name" value="PP4R3-like"/>
</dbReference>
<dbReference type="Pfam" id="PF04802">
    <property type="entry name" value="PP4R3"/>
    <property type="match status" value="1"/>
</dbReference>
<evidence type="ECO:0008006" key="8">
    <source>
        <dbReference type="Google" id="ProtNLM"/>
    </source>
</evidence>
<reference evidence="6 7" key="1">
    <citation type="submission" date="2024-08" db="EMBL/GenBank/DDBJ databases">
        <title>Gnathostoma spinigerum genome.</title>
        <authorList>
            <person name="Gonzalez-Bertolin B."/>
            <person name="Monzon S."/>
            <person name="Zaballos A."/>
            <person name="Jimenez P."/>
            <person name="Dekumyoy P."/>
            <person name="Varona S."/>
            <person name="Cuesta I."/>
            <person name="Sumanam S."/>
            <person name="Adisakwattana P."/>
            <person name="Gasser R.B."/>
            <person name="Hernandez-Gonzalez A."/>
            <person name="Young N.D."/>
            <person name="Perteguer M.J."/>
        </authorList>
    </citation>
    <scope>NUCLEOTIDE SEQUENCE [LARGE SCALE GENOMIC DNA]</scope>
    <source>
        <strain evidence="6">AL3</strain>
        <tissue evidence="6">Liver</tissue>
    </source>
</reference>
<keyword evidence="3" id="KW-0539">Nucleus</keyword>
<organism evidence="6 7">
    <name type="scientific">Gnathostoma spinigerum</name>
    <dbReference type="NCBI Taxonomy" id="75299"/>
    <lineage>
        <taxon>Eukaryota</taxon>
        <taxon>Metazoa</taxon>
        <taxon>Ecdysozoa</taxon>
        <taxon>Nematoda</taxon>
        <taxon>Chromadorea</taxon>
        <taxon>Rhabditida</taxon>
        <taxon>Spirurina</taxon>
        <taxon>Gnathostomatomorpha</taxon>
        <taxon>Gnathostomatoidea</taxon>
        <taxon>Gnathostomatidae</taxon>
        <taxon>Gnathostoma</taxon>
    </lineage>
</organism>
<evidence type="ECO:0000259" key="5">
    <source>
        <dbReference type="Pfam" id="PF22972"/>
    </source>
</evidence>
<feature type="domain" description="Serine/threonine-protein phosphatase 4 regulatory subunit 3-like central" evidence="4">
    <location>
        <begin position="109"/>
        <end position="458"/>
    </location>
</feature>
<sequence length="462" mass="53587">MPSQMTTNDLLFHASVDPGFLDETLIVWSESDTCDLALSFQDKTGCEDIWEKICQVQGRDPEQHPDYTGNYDELDDSDGMENGNQGYTNQRISNNTITLPPCELSRLQEIEMMLSNSFASAGAREKVAYAVENQDYIPKLCDIFHMCEDLENIEALRRLYQIARNLFMLNRNDILDVLLNDKYFRDIVGMLEYDPSQSERPKHREFLFEKAKFREVLPIKDEKLSQKIHKTFRVQYVQDVCLPAPSLFEENLLSALNSHIFFCRVDIVGMLLEEKQLMKELFEQLKDRNTDVERRKDLTMFLKEFFTFSASLQPNGPQGRDAFYKTLMQNDVLATIEPCIMSKDVQTRASTVELFVMMVEFNPQTVRDFLLQQGRTLSESKNDQLLLNRLIEHMLTDHDPELTSASSLAQVMRVLLDPDSMMSATNVKTERLEFLTFFYRRSMDTLCRALLKNTEGDHPNRG</sequence>